<dbReference type="Pfam" id="PF06812">
    <property type="entry name" value="ImpA_N"/>
    <property type="match status" value="1"/>
</dbReference>
<dbReference type="STRING" id="573570.F7310_07460"/>
<protein>
    <recommendedName>
        <fullName evidence="1">ImpA N-terminal domain-containing protein</fullName>
    </recommendedName>
</protein>
<dbReference type="EMBL" id="CP016796">
    <property type="protein sequence ID" value="API87207.1"/>
    <property type="molecule type" value="Genomic_DNA"/>
</dbReference>
<dbReference type="InterPro" id="IPR017739">
    <property type="entry name" value="T6SS-assoc_VCA0119"/>
</dbReference>
<dbReference type="Pfam" id="PF16989">
    <property type="entry name" value="T6SS_VasJ"/>
    <property type="match status" value="1"/>
</dbReference>
<sequence length="332" mass="38948">MDLIKYKELIYPNLEEQDPLSNSCRNGDNFLQLKKIFSKLNDPNASNTIINWTEVCELSTKILANESRDLQVACYFCAAAMHKFEIKGLNIGLEYINHLIVNYWENIYPPVSRINGRWLAIDWLIEEIHSYLDSLGSKTFIETNALVDQLKILDSNMVKLDNENQSLFFLIKKSQKFIHIEEKTESKNENDIDTITENNLAVEKPDDVITSIDKAYEQINLSYEILDRVSLYFSSVKDLNQEANIEKFRVLIQSVWQTIRQIPEYDDKQNTQLSYPHESNIEQLNALLNSNNYQGIVDICQDWVREYPYWFDLYRIIYNSMMSLTNYTKVAN</sequence>
<dbReference type="InterPro" id="IPR010657">
    <property type="entry name" value="ImpA_N"/>
</dbReference>
<dbReference type="RefSeq" id="WP_072712926.1">
    <property type="nucleotide sequence ID" value="NZ_CP016796.1"/>
</dbReference>
<evidence type="ECO:0000313" key="2">
    <source>
        <dbReference type="EMBL" id="API87207.1"/>
    </source>
</evidence>
<dbReference type="PANTHER" id="PTHR37024:SF5">
    <property type="entry name" value="IMPA N-TERMINAL DOMAIN-CONTAINING PROTEIN"/>
    <property type="match status" value="1"/>
</dbReference>
<feature type="domain" description="ImpA N-terminal" evidence="1">
    <location>
        <begin position="15"/>
        <end position="125"/>
    </location>
</feature>
<gene>
    <name evidence="2" type="ORF">F7310_07460</name>
</gene>
<dbReference type="AlphaFoldDB" id="A0A1L4BTR3"/>
<evidence type="ECO:0000313" key="3">
    <source>
        <dbReference type="Proteomes" id="UP000184222"/>
    </source>
</evidence>
<dbReference type="OrthoDB" id="1522895at2"/>
<dbReference type="PANTHER" id="PTHR37024">
    <property type="entry name" value="TYPE VI SECRETION SYSTEM DUF2094 AND IMPA-RELATED DOMAIN PROTEIN"/>
    <property type="match status" value="1"/>
</dbReference>
<keyword evidence="3" id="KW-1185">Reference proteome</keyword>
<organism evidence="2 3">
    <name type="scientific">Francisella uliginis</name>
    <dbReference type="NCBI Taxonomy" id="573570"/>
    <lineage>
        <taxon>Bacteria</taxon>
        <taxon>Pseudomonadati</taxon>
        <taxon>Pseudomonadota</taxon>
        <taxon>Gammaproteobacteria</taxon>
        <taxon>Thiotrichales</taxon>
        <taxon>Francisellaceae</taxon>
        <taxon>Francisella</taxon>
    </lineage>
</organism>
<dbReference type="KEGG" id="frx:F7310_07460"/>
<accession>A0A1L4BTR3</accession>
<reference evidence="2 3" key="1">
    <citation type="journal article" date="2016" name="Appl. Environ. Microbiol.">
        <title>Whole genome relationships among Francisella bacteria of diverse origin define new species and provide specific regions for detection.</title>
        <authorList>
            <person name="Challacombe J.F."/>
            <person name="Petersen J.M."/>
            <person name="Gallegos-Graves V."/>
            <person name="Hodge D."/>
            <person name="Pillai S."/>
            <person name="Kuske C.R."/>
        </authorList>
    </citation>
    <scope>NUCLEOTIDE SEQUENCE [LARGE SCALE GENOMIC DNA]</scope>
    <source>
        <strain evidence="3">TX07-7310</strain>
    </source>
</reference>
<name>A0A1L4BTR3_9GAMM</name>
<proteinExistence type="predicted"/>
<evidence type="ECO:0000259" key="1">
    <source>
        <dbReference type="Pfam" id="PF06812"/>
    </source>
</evidence>
<dbReference type="Proteomes" id="UP000184222">
    <property type="component" value="Chromosome"/>
</dbReference>